<evidence type="ECO:0000256" key="1">
    <source>
        <dbReference type="SAM" id="MobiDB-lite"/>
    </source>
</evidence>
<gene>
    <name evidence="2" type="ORF">SAMN05445850_8407</name>
</gene>
<organism evidence="2 3">
    <name type="scientific">Paraburkholderia tuberum</name>
    <dbReference type="NCBI Taxonomy" id="157910"/>
    <lineage>
        <taxon>Bacteria</taxon>
        <taxon>Pseudomonadati</taxon>
        <taxon>Pseudomonadota</taxon>
        <taxon>Betaproteobacteria</taxon>
        <taxon>Burkholderiales</taxon>
        <taxon>Burkholderiaceae</taxon>
        <taxon>Paraburkholderia</taxon>
    </lineage>
</organism>
<keyword evidence="3" id="KW-1185">Reference proteome</keyword>
<evidence type="ECO:0000313" key="3">
    <source>
        <dbReference type="Proteomes" id="UP000199365"/>
    </source>
</evidence>
<feature type="region of interest" description="Disordered" evidence="1">
    <location>
        <begin position="1"/>
        <end position="20"/>
    </location>
</feature>
<sequence>MMDFTTGCDFAQREAVPPGGPRLPLLHQYV</sequence>
<proteinExistence type="predicted"/>
<dbReference type="AlphaFoldDB" id="A0A1H1KL60"/>
<protein>
    <submittedName>
        <fullName evidence="2">Uncharacterized protein</fullName>
    </submittedName>
</protein>
<evidence type="ECO:0000313" key="2">
    <source>
        <dbReference type="EMBL" id="SDR62750.1"/>
    </source>
</evidence>
<dbReference type="Proteomes" id="UP000199365">
    <property type="component" value="Unassembled WGS sequence"/>
</dbReference>
<accession>A0A1H1KL60</accession>
<dbReference type="EMBL" id="FNKX01000005">
    <property type="protein sequence ID" value="SDR62750.1"/>
    <property type="molecule type" value="Genomic_DNA"/>
</dbReference>
<reference evidence="3" key="1">
    <citation type="submission" date="2016-10" db="EMBL/GenBank/DDBJ databases">
        <authorList>
            <person name="Varghese N."/>
            <person name="Submissions S."/>
        </authorList>
    </citation>
    <scope>NUCLEOTIDE SEQUENCE [LARGE SCALE GENOMIC DNA]</scope>
    <source>
        <strain evidence="3">DUS833</strain>
    </source>
</reference>
<name>A0A1H1KL60_9BURK</name>